<dbReference type="RefSeq" id="WP_013178444.1">
    <property type="nucleotide sequence ID" value="NC_014221.1"/>
</dbReference>
<reference evidence="4" key="1">
    <citation type="submission" date="2010-05" db="EMBL/GenBank/DDBJ databases">
        <title>The complete genome of Truepera radiovictris DSM 17093.</title>
        <authorList>
            <consortium name="US DOE Joint Genome Institute (JGI-PGF)"/>
            <person name="Lucas S."/>
            <person name="Copeland A."/>
            <person name="Lapidus A."/>
            <person name="Glavina del Rio T."/>
            <person name="Dalin E."/>
            <person name="Tice H."/>
            <person name="Bruce D."/>
            <person name="Goodwin L."/>
            <person name="Pitluck S."/>
            <person name="Kyrpides N."/>
            <person name="Mavromatis K."/>
            <person name="Ovchinnikova G."/>
            <person name="Munk A.C."/>
            <person name="Detter J.C."/>
            <person name="Han C."/>
            <person name="Tapia R."/>
            <person name="Land M."/>
            <person name="Hauser L."/>
            <person name="Markowitz V."/>
            <person name="Cheng J.-F."/>
            <person name="Hugenholtz P."/>
            <person name="Woyke T."/>
            <person name="Wu D."/>
            <person name="Tindall B."/>
            <person name="Pomrenke H.G."/>
            <person name="Brambilla E."/>
            <person name="Klenk H.-P."/>
            <person name="Eisen J.A."/>
        </authorList>
    </citation>
    <scope>NUCLEOTIDE SEQUENCE [LARGE SCALE GENOMIC DNA]</scope>
    <source>
        <strain evidence="4">DSM 17093 / CIP 108686 / LMG 22925 / RQ-24</strain>
    </source>
</reference>
<dbReference type="InterPro" id="IPR014729">
    <property type="entry name" value="Rossmann-like_a/b/a_fold"/>
</dbReference>
<evidence type="ECO:0000313" key="3">
    <source>
        <dbReference type="EMBL" id="ADI15079.1"/>
    </source>
</evidence>
<dbReference type="PANTHER" id="PTHR46268">
    <property type="entry name" value="STRESS RESPONSE PROTEIN NHAX"/>
    <property type="match status" value="1"/>
</dbReference>
<dbReference type="Gene3D" id="3.40.50.620">
    <property type="entry name" value="HUPs"/>
    <property type="match status" value="1"/>
</dbReference>
<dbReference type="EMBL" id="CP002049">
    <property type="protein sequence ID" value="ADI15079.1"/>
    <property type="molecule type" value="Genomic_DNA"/>
</dbReference>
<dbReference type="AlphaFoldDB" id="D7CQU5"/>
<protein>
    <submittedName>
        <fullName evidence="3">UspA domain protein</fullName>
    </submittedName>
</protein>
<evidence type="ECO:0000256" key="1">
    <source>
        <dbReference type="ARBA" id="ARBA00008791"/>
    </source>
</evidence>
<dbReference type="Proteomes" id="UP000000379">
    <property type="component" value="Chromosome"/>
</dbReference>
<dbReference type="HOGENOM" id="CLU_049301_16_2_0"/>
<keyword evidence="4" id="KW-1185">Reference proteome</keyword>
<dbReference type="CDD" id="cd00293">
    <property type="entry name" value="USP-like"/>
    <property type="match status" value="1"/>
</dbReference>
<feature type="domain" description="UspA" evidence="2">
    <location>
        <begin position="1"/>
        <end position="147"/>
    </location>
</feature>
<dbReference type="Pfam" id="PF00582">
    <property type="entry name" value="Usp"/>
    <property type="match status" value="1"/>
</dbReference>
<dbReference type="KEGG" id="tra:Trad_1965"/>
<sequence length="147" mass="16295">MFTHLLVPVSRTEAVGRALEVALALAQPAQSRVTLLHVVERLQDTDDEEPCDETDEAFGSFYERLEQQAARDLETAGERFRGAGVALYTKVLLGTRVETLVQYTHEHDVDLVVMQSHPVDPADPARGWNTISYKVALLAPCPVLLVK</sequence>
<evidence type="ECO:0000259" key="2">
    <source>
        <dbReference type="Pfam" id="PF00582"/>
    </source>
</evidence>
<dbReference type="SUPFAM" id="SSF52402">
    <property type="entry name" value="Adenine nucleotide alpha hydrolases-like"/>
    <property type="match status" value="1"/>
</dbReference>
<dbReference type="PANTHER" id="PTHR46268:SF6">
    <property type="entry name" value="UNIVERSAL STRESS PROTEIN UP12"/>
    <property type="match status" value="1"/>
</dbReference>
<evidence type="ECO:0000313" key="4">
    <source>
        <dbReference type="Proteomes" id="UP000000379"/>
    </source>
</evidence>
<reference evidence="3 4" key="2">
    <citation type="journal article" date="2011" name="Stand. Genomic Sci.">
        <title>Complete genome sequence of Truepera radiovictrix type strain (RQ-24).</title>
        <authorList>
            <person name="Ivanova N."/>
            <person name="Rohde C."/>
            <person name="Munk C."/>
            <person name="Nolan M."/>
            <person name="Lucas S."/>
            <person name="Del Rio T.G."/>
            <person name="Tice H."/>
            <person name="Deshpande S."/>
            <person name="Cheng J.F."/>
            <person name="Tapia R."/>
            <person name="Han C."/>
            <person name="Goodwin L."/>
            <person name="Pitluck S."/>
            <person name="Liolios K."/>
            <person name="Mavromatis K."/>
            <person name="Mikhailova N."/>
            <person name="Pati A."/>
            <person name="Chen A."/>
            <person name="Palaniappan K."/>
            <person name="Land M."/>
            <person name="Hauser L."/>
            <person name="Chang Y.J."/>
            <person name="Jeffries C.D."/>
            <person name="Brambilla E."/>
            <person name="Rohde M."/>
            <person name="Goker M."/>
            <person name="Tindall B.J."/>
            <person name="Woyke T."/>
            <person name="Bristow J."/>
            <person name="Eisen J.A."/>
            <person name="Markowitz V."/>
            <person name="Hugenholtz P."/>
            <person name="Kyrpides N.C."/>
            <person name="Klenk H.P."/>
            <person name="Lapidus A."/>
        </authorList>
    </citation>
    <scope>NUCLEOTIDE SEQUENCE [LARGE SCALE GENOMIC DNA]</scope>
    <source>
        <strain evidence="4">DSM 17093 / CIP 108686 / LMG 22925 / RQ-24</strain>
    </source>
</reference>
<name>D7CQU5_TRURR</name>
<dbReference type="OrthoDB" id="9777884at2"/>
<dbReference type="eggNOG" id="COG0589">
    <property type="taxonomic scope" value="Bacteria"/>
</dbReference>
<comment type="similarity">
    <text evidence="1">Belongs to the universal stress protein A family.</text>
</comment>
<dbReference type="InterPro" id="IPR006016">
    <property type="entry name" value="UspA"/>
</dbReference>
<dbReference type="STRING" id="649638.Trad_1965"/>
<gene>
    <name evidence="3" type="ordered locus">Trad_1965</name>
</gene>
<organism evidence="3 4">
    <name type="scientific">Truepera radiovictrix (strain DSM 17093 / CIP 108686 / LMG 22925 / RQ-24)</name>
    <dbReference type="NCBI Taxonomy" id="649638"/>
    <lineage>
        <taxon>Bacteria</taxon>
        <taxon>Thermotogati</taxon>
        <taxon>Deinococcota</taxon>
        <taxon>Deinococci</taxon>
        <taxon>Trueperales</taxon>
        <taxon>Trueperaceae</taxon>
        <taxon>Truepera</taxon>
    </lineage>
</organism>
<accession>D7CQU5</accession>
<proteinExistence type="inferred from homology"/>